<keyword evidence="4" id="KW-1015">Disulfide bond</keyword>
<dbReference type="GO" id="GO:0005576">
    <property type="term" value="C:extracellular region"/>
    <property type="evidence" value="ECO:0007669"/>
    <property type="project" value="UniProtKB-SubCell"/>
</dbReference>
<dbReference type="AlphaFoldDB" id="A0A4Q8K8V3"/>
<evidence type="ECO:0000256" key="1">
    <source>
        <dbReference type="ARBA" id="ARBA00004613"/>
    </source>
</evidence>
<organism evidence="6">
    <name type="scientific">Hadronyche formidabilis</name>
    <name type="common">Northern tree funnel-web spider</name>
    <name type="synonym">Atrax formidabilis</name>
    <dbReference type="NCBI Taxonomy" id="426499"/>
    <lineage>
        <taxon>Eukaryota</taxon>
        <taxon>Metazoa</taxon>
        <taxon>Ecdysozoa</taxon>
        <taxon>Arthropoda</taxon>
        <taxon>Chelicerata</taxon>
        <taxon>Arachnida</taxon>
        <taxon>Araneae</taxon>
        <taxon>Mygalomorphae</taxon>
        <taxon>Avicularoidea</taxon>
        <taxon>Hexathelidae</taxon>
        <taxon>Hadronyche</taxon>
    </lineage>
</organism>
<accession>A0A4Q8K8V3</accession>
<comment type="similarity">
    <text evidence="2">Belongs to the MIT-like AcTx family.</text>
</comment>
<name>A0A4Q8K8V3_HADFO</name>
<dbReference type="EMBL" id="HAHG01000393">
    <property type="protein sequence ID" value="SNX36075.1"/>
    <property type="molecule type" value="Transcribed_RNA"/>
</dbReference>
<protein>
    <submittedName>
        <fullName evidence="6">U20-Hexatoxin-Hf1t_1</fullName>
    </submittedName>
</protein>
<evidence type="ECO:0000256" key="4">
    <source>
        <dbReference type="ARBA" id="ARBA00023157"/>
    </source>
</evidence>
<reference evidence="6" key="1">
    <citation type="submission" date="2017-05" db="EMBL/GenBank/DDBJ databases">
        <authorList>
            <person name="QRISCLOUD D."/>
        </authorList>
    </citation>
    <scope>NUCLEOTIDE SEQUENCE</scope>
</reference>
<keyword evidence="3" id="KW-0964">Secreted</keyword>
<dbReference type="Pfam" id="PF17556">
    <property type="entry name" value="MIT_LIKE_ACTX"/>
    <property type="match status" value="1"/>
</dbReference>
<evidence type="ECO:0000313" key="6">
    <source>
        <dbReference type="EMBL" id="SNX36075.1"/>
    </source>
</evidence>
<evidence type="ECO:0000256" key="2">
    <source>
        <dbReference type="ARBA" id="ARBA00009099"/>
    </source>
</evidence>
<dbReference type="InterPro" id="IPR020202">
    <property type="entry name" value="Atracotoxin"/>
</dbReference>
<proteinExistence type="inferred from homology"/>
<feature type="chain" id="PRO_5020866993" evidence="5">
    <location>
        <begin position="19"/>
        <end position="126"/>
    </location>
</feature>
<feature type="signal peptide" evidence="5">
    <location>
        <begin position="1"/>
        <end position="18"/>
    </location>
</feature>
<keyword evidence="5" id="KW-0732">Signal</keyword>
<reference evidence="6" key="2">
    <citation type="submission" date="2019-05" db="EMBL/GenBank/DDBJ databases">
        <title>Unravelling the molecular evolution of spider venoms.</title>
        <authorList>
            <person name="Pineda S."/>
        </authorList>
    </citation>
    <scope>NUCLEOTIDE SEQUENCE</scope>
</reference>
<evidence type="ECO:0000256" key="3">
    <source>
        <dbReference type="ARBA" id="ARBA00022525"/>
    </source>
</evidence>
<comment type="subcellular location">
    <subcellularLocation>
        <location evidence="1">Secreted</location>
    </subcellularLocation>
</comment>
<sequence length="126" mass="14278">MLKFVVLIFVVIMASTFAQQCGDSVCDAGSCCVIYSQRHCKKLGQLHDMCSDPNQGTDRVKVRIFALRSWLKMQCGHLVMSQRIFPFRMSLLMAACTKCLADVVTGSINVFDVLASNTKHYYYQFF</sequence>
<evidence type="ECO:0000256" key="5">
    <source>
        <dbReference type="SAM" id="SignalP"/>
    </source>
</evidence>